<protein>
    <submittedName>
        <fullName evidence="2">Uncharacterized protein</fullName>
    </submittedName>
</protein>
<evidence type="ECO:0000313" key="3">
    <source>
        <dbReference type="Proteomes" id="UP000317650"/>
    </source>
</evidence>
<feature type="region of interest" description="Disordered" evidence="1">
    <location>
        <begin position="60"/>
        <end position="85"/>
    </location>
</feature>
<dbReference type="Proteomes" id="UP000317650">
    <property type="component" value="Chromosome 8"/>
</dbReference>
<comment type="caution">
    <text evidence="2">The sequence shown here is derived from an EMBL/GenBank/DDBJ whole genome shotgun (WGS) entry which is preliminary data.</text>
</comment>
<sequence length="134" mass="15575">MEDVMTRYQVPAFGHWNFNFYDEISISQYFESAREAGLVRPRLFGGDGEDLFRVLSPYKKDQQTAKGKKGGERRGGEKLKSCGKQELRKPKAVDEDLYKHSLQSDVLDPAFDILSFYLSLLHPYQTLLWYNSNR</sequence>
<proteinExistence type="predicted"/>
<reference evidence="2 3" key="1">
    <citation type="journal article" date="2019" name="Nat. Plants">
        <title>Genome sequencing of Musa balbisiana reveals subgenome evolution and function divergence in polyploid bananas.</title>
        <authorList>
            <person name="Yao X."/>
        </authorList>
    </citation>
    <scope>NUCLEOTIDE SEQUENCE [LARGE SCALE GENOMIC DNA]</scope>
    <source>
        <strain evidence="3">cv. DH-PKW</strain>
        <tissue evidence="2">Leaves</tissue>
    </source>
</reference>
<gene>
    <name evidence="2" type="ORF">C4D60_Mb08t00970</name>
</gene>
<keyword evidence="3" id="KW-1185">Reference proteome</keyword>
<dbReference type="PANTHER" id="PTHR33699:SF2">
    <property type="entry name" value="PATHOGENIC TYPE III EFFECTOR AVIRULENCE FACTOR AVR AVRRPT-CLEAVAGE: CLEAVAGE SITE PROTEIN-RELATED"/>
    <property type="match status" value="1"/>
</dbReference>
<accession>A0A4S8K0D9</accession>
<dbReference type="AlphaFoldDB" id="A0A4S8K0D9"/>
<dbReference type="EMBL" id="PYDT01000002">
    <property type="protein sequence ID" value="THU68160.1"/>
    <property type="molecule type" value="Genomic_DNA"/>
</dbReference>
<dbReference type="PANTHER" id="PTHR33699">
    <property type="entry name" value="EXPRESSED PROTEIN"/>
    <property type="match status" value="1"/>
</dbReference>
<organism evidence="2 3">
    <name type="scientific">Musa balbisiana</name>
    <name type="common">Banana</name>
    <dbReference type="NCBI Taxonomy" id="52838"/>
    <lineage>
        <taxon>Eukaryota</taxon>
        <taxon>Viridiplantae</taxon>
        <taxon>Streptophyta</taxon>
        <taxon>Embryophyta</taxon>
        <taxon>Tracheophyta</taxon>
        <taxon>Spermatophyta</taxon>
        <taxon>Magnoliopsida</taxon>
        <taxon>Liliopsida</taxon>
        <taxon>Zingiberales</taxon>
        <taxon>Musaceae</taxon>
        <taxon>Musa</taxon>
    </lineage>
</organism>
<evidence type="ECO:0000313" key="2">
    <source>
        <dbReference type="EMBL" id="THU68160.1"/>
    </source>
</evidence>
<evidence type="ECO:0000256" key="1">
    <source>
        <dbReference type="SAM" id="MobiDB-lite"/>
    </source>
</evidence>
<name>A0A4S8K0D9_MUSBA</name>